<dbReference type="SUPFAM" id="SSF110849">
    <property type="entry name" value="ParB/Sulfiredoxin"/>
    <property type="match status" value="1"/>
</dbReference>
<dbReference type="GO" id="GO:0009295">
    <property type="term" value="C:nucleoid"/>
    <property type="evidence" value="ECO:0007669"/>
    <property type="project" value="UniProtKB-SubCell"/>
</dbReference>
<dbReference type="InterPro" id="IPR003115">
    <property type="entry name" value="ParB_N"/>
</dbReference>
<evidence type="ECO:0000259" key="5">
    <source>
        <dbReference type="SMART" id="SM00470"/>
    </source>
</evidence>
<dbReference type="SUPFAM" id="SSF109709">
    <property type="entry name" value="KorB DNA-binding domain-like"/>
    <property type="match status" value="1"/>
</dbReference>
<protein>
    <submittedName>
        <fullName evidence="6">Stage 0 sporulation protein J</fullName>
    </submittedName>
</protein>
<dbReference type="FunFam" id="1.10.10.2830:FF:000001">
    <property type="entry name" value="Chromosome partitioning protein ParB"/>
    <property type="match status" value="1"/>
</dbReference>
<gene>
    <name evidence="6" type="primary">spo0J</name>
    <name evidence="6" type="ORF">MGLY_12750</name>
</gene>
<reference evidence="6 7" key="1">
    <citation type="submission" date="2019-11" db="EMBL/GenBank/DDBJ databases">
        <title>Genome sequence of Moorella glycerini DSM11254.</title>
        <authorList>
            <person name="Poehlein A."/>
            <person name="Boeer T."/>
            <person name="Daniel R."/>
        </authorList>
    </citation>
    <scope>NUCLEOTIDE SEQUENCE [LARGE SCALE GENOMIC DNA]</scope>
    <source>
        <strain evidence="6 7">DSM 11254</strain>
    </source>
</reference>
<keyword evidence="3" id="KW-0159">Chromosome partition</keyword>
<dbReference type="InterPro" id="IPR050336">
    <property type="entry name" value="Chromosome_partition/occlusion"/>
</dbReference>
<accession>A0A6I5ZQD8</accession>
<dbReference type="PANTHER" id="PTHR33375:SF1">
    <property type="entry name" value="CHROMOSOME-PARTITIONING PROTEIN PARB-RELATED"/>
    <property type="match status" value="1"/>
</dbReference>
<dbReference type="Proteomes" id="UP000425916">
    <property type="component" value="Chromosome"/>
</dbReference>
<dbReference type="Pfam" id="PF23552">
    <property type="entry name" value="ParB_C"/>
    <property type="match status" value="1"/>
</dbReference>
<dbReference type="CDD" id="cd16393">
    <property type="entry name" value="SPO0J_N"/>
    <property type="match status" value="1"/>
</dbReference>
<dbReference type="InterPro" id="IPR041468">
    <property type="entry name" value="HTH_ParB/Spo0J"/>
</dbReference>
<evidence type="ECO:0000256" key="4">
    <source>
        <dbReference type="ARBA" id="ARBA00023125"/>
    </source>
</evidence>
<dbReference type="Pfam" id="PF02195">
    <property type="entry name" value="ParB_N"/>
    <property type="match status" value="1"/>
</dbReference>
<name>A0A6I5ZQD8_9FIRM</name>
<dbReference type="InterPro" id="IPR057240">
    <property type="entry name" value="ParB_dimer_C"/>
</dbReference>
<dbReference type="FunFam" id="3.90.1530.30:FF:000001">
    <property type="entry name" value="Chromosome partitioning protein ParB"/>
    <property type="match status" value="1"/>
</dbReference>
<comment type="similarity">
    <text evidence="2">Belongs to the ParB family.</text>
</comment>
<keyword evidence="4" id="KW-0238">DNA-binding</keyword>
<proteinExistence type="inferred from homology"/>
<sequence length="297" mass="33638">MVKRGLGRGLGALLPPTEEKEVIAGEVTSVAIDRIIAGRHQPRRDFDAGKLEELALSIKSHGVIQPIVIKPVGDDRYELIAGERRWRASKLAGLKEIPAIIKDLDARETAEIALIENLQREDLNPLEEAEAYQALINEHNLTQEEIAHRVGKSRPVIANALRLLQLPEEIQEMLRKNEISSGHARIILSLKDREQQIMLAKKVKEEGLAVREAEIIAKKMQAQVEALQIPQKKQVKYEKVNLEVKQLEDRLQHILSTKVKLNHGKNKGKIEIYYFGTEDLERIIAVLTRENVSRETL</sequence>
<organism evidence="6 7">
    <name type="scientific">Neomoorella glycerini</name>
    <dbReference type="NCBI Taxonomy" id="55779"/>
    <lineage>
        <taxon>Bacteria</taxon>
        <taxon>Bacillati</taxon>
        <taxon>Bacillota</taxon>
        <taxon>Clostridia</taxon>
        <taxon>Neomoorellales</taxon>
        <taxon>Neomoorellaceae</taxon>
        <taxon>Neomoorella</taxon>
    </lineage>
</organism>
<keyword evidence="7" id="KW-1185">Reference proteome</keyword>
<dbReference type="Gene3D" id="3.90.1530.30">
    <property type="match status" value="1"/>
</dbReference>
<dbReference type="PANTHER" id="PTHR33375">
    <property type="entry name" value="CHROMOSOME-PARTITIONING PROTEIN PARB-RELATED"/>
    <property type="match status" value="1"/>
</dbReference>
<dbReference type="NCBIfam" id="TIGR00180">
    <property type="entry name" value="parB_part"/>
    <property type="match status" value="1"/>
</dbReference>
<dbReference type="InterPro" id="IPR004437">
    <property type="entry name" value="ParB/RepB/Spo0J"/>
</dbReference>
<dbReference type="Pfam" id="PF17762">
    <property type="entry name" value="HTH_ParB"/>
    <property type="match status" value="1"/>
</dbReference>
<comment type="subcellular location">
    <subcellularLocation>
        <location evidence="1">Cytoplasm</location>
        <location evidence="1">Nucleoid</location>
    </subcellularLocation>
</comment>
<dbReference type="SMART" id="SM00470">
    <property type="entry name" value="ParB"/>
    <property type="match status" value="1"/>
</dbReference>
<dbReference type="GO" id="GO:0003677">
    <property type="term" value="F:DNA binding"/>
    <property type="evidence" value="ECO:0007669"/>
    <property type="project" value="UniProtKB-KW"/>
</dbReference>
<dbReference type="GO" id="GO:0045881">
    <property type="term" value="P:positive regulation of sporulation resulting in formation of a cellular spore"/>
    <property type="evidence" value="ECO:0007669"/>
    <property type="project" value="TreeGrafter"/>
</dbReference>
<feature type="domain" description="ParB-like N-terminal" evidence="5">
    <location>
        <begin position="28"/>
        <end position="118"/>
    </location>
</feature>
<evidence type="ECO:0000313" key="6">
    <source>
        <dbReference type="EMBL" id="QGP91926.1"/>
    </source>
</evidence>
<dbReference type="EMBL" id="CP046244">
    <property type="protein sequence ID" value="QGP91926.1"/>
    <property type="molecule type" value="Genomic_DNA"/>
</dbReference>
<evidence type="ECO:0000313" key="7">
    <source>
        <dbReference type="Proteomes" id="UP000425916"/>
    </source>
</evidence>
<evidence type="ECO:0000256" key="2">
    <source>
        <dbReference type="ARBA" id="ARBA00006295"/>
    </source>
</evidence>
<evidence type="ECO:0000256" key="3">
    <source>
        <dbReference type="ARBA" id="ARBA00022829"/>
    </source>
</evidence>
<dbReference type="GO" id="GO:0007059">
    <property type="term" value="P:chromosome segregation"/>
    <property type="evidence" value="ECO:0007669"/>
    <property type="project" value="UniProtKB-KW"/>
</dbReference>
<dbReference type="RefSeq" id="WP_156272564.1">
    <property type="nucleotide sequence ID" value="NZ_CP046244.1"/>
</dbReference>
<evidence type="ECO:0000256" key="1">
    <source>
        <dbReference type="ARBA" id="ARBA00004453"/>
    </source>
</evidence>
<dbReference type="Gene3D" id="1.10.10.2830">
    <property type="match status" value="1"/>
</dbReference>
<dbReference type="InterPro" id="IPR036086">
    <property type="entry name" value="ParB/Sulfiredoxin_sf"/>
</dbReference>
<dbReference type="AlphaFoldDB" id="A0A6I5ZQD8"/>
<dbReference type="GO" id="GO:0005694">
    <property type="term" value="C:chromosome"/>
    <property type="evidence" value="ECO:0007669"/>
    <property type="project" value="TreeGrafter"/>
</dbReference>
<dbReference type="OrthoDB" id="9802051at2"/>